<dbReference type="PANTHER" id="PTHR36688">
    <property type="entry name" value="ENDO/EXONUCLEASE/PHOSPHATASE DOMAIN-CONTAINING PROTEIN"/>
    <property type="match status" value="1"/>
</dbReference>
<dbReference type="InterPro" id="IPR043128">
    <property type="entry name" value="Rev_trsase/Diguanyl_cyclase"/>
</dbReference>
<evidence type="ECO:0000313" key="2">
    <source>
        <dbReference type="EMBL" id="GIX76013.1"/>
    </source>
</evidence>
<dbReference type="InterPro" id="IPR043502">
    <property type="entry name" value="DNA/RNA_pol_sf"/>
</dbReference>
<dbReference type="PROSITE" id="PS50878">
    <property type="entry name" value="RT_POL"/>
    <property type="match status" value="1"/>
</dbReference>
<dbReference type="AlphaFoldDB" id="A0AAV4MUP1"/>
<dbReference type="Pfam" id="PF00078">
    <property type="entry name" value="RVT_1"/>
    <property type="match status" value="1"/>
</dbReference>
<keyword evidence="3" id="KW-1185">Reference proteome</keyword>
<dbReference type="GO" id="GO:0003964">
    <property type="term" value="F:RNA-directed DNA polymerase activity"/>
    <property type="evidence" value="ECO:0007669"/>
    <property type="project" value="UniProtKB-KW"/>
</dbReference>
<organism evidence="2 3">
    <name type="scientific">Caerostris extrusa</name>
    <name type="common">Bark spider</name>
    <name type="synonym">Caerostris bankana</name>
    <dbReference type="NCBI Taxonomy" id="172846"/>
    <lineage>
        <taxon>Eukaryota</taxon>
        <taxon>Metazoa</taxon>
        <taxon>Ecdysozoa</taxon>
        <taxon>Arthropoda</taxon>
        <taxon>Chelicerata</taxon>
        <taxon>Arachnida</taxon>
        <taxon>Araneae</taxon>
        <taxon>Araneomorphae</taxon>
        <taxon>Entelegynae</taxon>
        <taxon>Araneoidea</taxon>
        <taxon>Araneidae</taxon>
        <taxon>Caerostris</taxon>
    </lineage>
</organism>
<evidence type="ECO:0000259" key="1">
    <source>
        <dbReference type="PROSITE" id="PS50878"/>
    </source>
</evidence>
<keyword evidence="2" id="KW-0548">Nucleotidyltransferase</keyword>
<dbReference type="InterPro" id="IPR052560">
    <property type="entry name" value="RdDP_mobile_element"/>
</dbReference>
<feature type="domain" description="Reverse transcriptase" evidence="1">
    <location>
        <begin position="1"/>
        <end position="161"/>
    </location>
</feature>
<accession>A0AAV4MUP1</accession>
<dbReference type="SUPFAM" id="SSF56672">
    <property type="entry name" value="DNA/RNA polymerases"/>
    <property type="match status" value="1"/>
</dbReference>
<proteinExistence type="predicted"/>
<keyword evidence="2" id="KW-0695">RNA-directed DNA polymerase</keyword>
<keyword evidence="2" id="KW-0808">Transferase</keyword>
<dbReference type="InterPro" id="IPR000477">
    <property type="entry name" value="RT_dom"/>
</dbReference>
<gene>
    <name evidence="2" type="primary">DDZ39_07815</name>
    <name evidence="2" type="ORF">CEXT_458701</name>
</gene>
<reference evidence="2 3" key="1">
    <citation type="submission" date="2021-06" db="EMBL/GenBank/DDBJ databases">
        <title>Caerostris extrusa draft genome.</title>
        <authorList>
            <person name="Kono N."/>
            <person name="Arakawa K."/>
        </authorList>
    </citation>
    <scope>NUCLEOTIDE SEQUENCE [LARGE SCALE GENOMIC DNA]</scope>
</reference>
<dbReference type="EMBL" id="BPLR01002640">
    <property type="protein sequence ID" value="GIX76013.1"/>
    <property type="molecule type" value="Genomic_DNA"/>
</dbReference>
<name>A0AAV4MUP1_CAEEX</name>
<evidence type="ECO:0000313" key="3">
    <source>
        <dbReference type="Proteomes" id="UP001054945"/>
    </source>
</evidence>
<dbReference type="Gene3D" id="3.30.70.270">
    <property type="match status" value="1"/>
</dbReference>
<protein>
    <submittedName>
        <fullName evidence="2">Reverse transcriptase domain-containing protein</fullName>
    </submittedName>
</protein>
<dbReference type="Proteomes" id="UP001054945">
    <property type="component" value="Unassembled WGS sequence"/>
</dbReference>
<sequence length="338" mass="38656">MSPLENVKNKSLLLEKEGQTKNPTLAGRQFSVRFNGARSKSHRLWAGVPQGSVLSPLLFLIYMNTIHLPIHSDTRIACYSDDIAIWHTHRDITTSQKVLNVTLKNTAIWAKDLKLSINADKTTFCVFSTYRKHRSTFNLDIKIKDSPIKRIDFPTYIGITMDPELRFPRHILHTANKALRNSIIRPLLEYAAPIWNPSSQSSKMDSLQHRASKVIIGAVPSTNNNKAEQECALPLLENRRNLANIKFTNRLRSNNMDHISTRIFNEWKGSTRLKRSSTLQLDKVIRSRINLEHSSLDFVQEPLFPRKPPSETKFVLNLLQPCSKKKTPTFSNKNALIP</sequence>
<comment type="caution">
    <text evidence="2">The sequence shown here is derived from an EMBL/GenBank/DDBJ whole genome shotgun (WGS) entry which is preliminary data.</text>
</comment>
<dbReference type="PANTHER" id="PTHR36688:SF1">
    <property type="entry name" value="ENDONUCLEASE_EXONUCLEASE_PHOSPHATASE DOMAIN-CONTAINING PROTEIN"/>
    <property type="match status" value="1"/>
</dbReference>